<keyword evidence="3" id="KW-1185">Reference proteome</keyword>
<protein>
    <recommendedName>
        <fullName evidence="4">Twin-arginine translocation (Tat)</fullName>
    </recommendedName>
</protein>
<organism evidence="2 3">
    <name type="scientific">Bosea eneae</name>
    <dbReference type="NCBI Taxonomy" id="151454"/>
    <lineage>
        <taxon>Bacteria</taxon>
        <taxon>Pseudomonadati</taxon>
        <taxon>Pseudomonadota</taxon>
        <taxon>Alphaproteobacteria</taxon>
        <taxon>Hyphomicrobiales</taxon>
        <taxon>Boseaceae</taxon>
        <taxon>Bosea</taxon>
    </lineage>
</organism>
<gene>
    <name evidence="2" type="ORF">ACFPOB_13170</name>
</gene>
<evidence type="ECO:0000313" key="2">
    <source>
        <dbReference type="EMBL" id="MFC5420510.1"/>
    </source>
</evidence>
<sequence length="101" mass="12698">MDRRSFLASLIGGLAAAGSLSTVALAAPQLEPAVEPRRPDDAPQVDPAALHKADAEYSQYYYYRRRPRWRRRYWRRRYYRPRYYYRRRYYRPRYYYRRRYW</sequence>
<reference evidence="3" key="1">
    <citation type="journal article" date="2019" name="Int. J. Syst. Evol. Microbiol.">
        <title>The Global Catalogue of Microorganisms (GCM) 10K type strain sequencing project: providing services to taxonomists for standard genome sequencing and annotation.</title>
        <authorList>
            <consortium name="The Broad Institute Genomics Platform"/>
            <consortium name="The Broad Institute Genome Sequencing Center for Infectious Disease"/>
            <person name="Wu L."/>
            <person name="Ma J."/>
        </authorList>
    </citation>
    <scope>NUCLEOTIDE SEQUENCE [LARGE SCALE GENOMIC DNA]</scope>
    <source>
        <strain evidence="3">NCAIM B.01391</strain>
    </source>
</reference>
<feature type="signal peptide" evidence="1">
    <location>
        <begin position="1"/>
        <end position="26"/>
    </location>
</feature>
<dbReference type="RefSeq" id="WP_377798921.1">
    <property type="nucleotide sequence ID" value="NZ_JBHSLW010000018.1"/>
</dbReference>
<keyword evidence="1" id="KW-0732">Signal</keyword>
<evidence type="ECO:0000313" key="3">
    <source>
        <dbReference type="Proteomes" id="UP001596053"/>
    </source>
</evidence>
<comment type="caution">
    <text evidence="2">The sequence shown here is derived from an EMBL/GenBank/DDBJ whole genome shotgun (WGS) entry which is preliminary data.</text>
</comment>
<evidence type="ECO:0000256" key="1">
    <source>
        <dbReference type="SAM" id="SignalP"/>
    </source>
</evidence>
<dbReference type="Proteomes" id="UP001596053">
    <property type="component" value="Unassembled WGS sequence"/>
</dbReference>
<evidence type="ECO:0008006" key="4">
    <source>
        <dbReference type="Google" id="ProtNLM"/>
    </source>
</evidence>
<name>A0ABW0IU31_9HYPH</name>
<proteinExistence type="predicted"/>
<dbReference type="EMBL" id="JBHSLW010000018">
    <property type="protein sequence ID" value="MFC5420510.1"/>
    <property type="molecule type" value="Genomic_DNA"/>
</dbReference>
<accession>A0ABW0IU31</accession>
<feature type="chain" id="PRO_5045298869" description="Twin-arginine translocation (Tat)" evidence="1">
    <location>
        <begin position="27"/>
        <end position="101"/>
    </location>
</feature>